<feature type="region of interest" description="Disordered" evidence="1">
    <location>
        <begin position="180"/>
        <end position="214"/>
    </location>
</feature>
<accession>I7MFQ8</accession>
<protein>
    <submittedName>
        <fullName evidence="2">Uncharacterized protein</fullName>
    </submittedName>
</protein>
<dbReference type="EMBL" id="GG662432">
    <property type="protein sequence ID" value="EAR84139.1"/>
    <property type="molecule type" value="Genomic_DNA"/>
</dbReference>
<evidence type="ECO:0000256" key="1">
    <source>
        <dbReference type="SAM" id="MobiDB-lite"/>
    </source>
</evidence>
<dbReference type="RefSeq" id="XP_001031802.1">
    <property type="nucleotide sequence ID" value="XM_001031802.1"/>
</dbReference>
<feature type="compositionally biased region" description="Low complexity" evidence="1">
    <location>
        <begin position="26"/>
        <end position="38"/>
    </location>
</feature>
<evidence type="ECO:0000313" key="2">
    <source>
        <dbReference type="EMBL" id="EAR84139.1"/>
    </source>
</evidence>
<dbReference type="HOGENOM" id="CLU_326120_0_0_1"/>
<proteinExistence type="predicted"/>
<feature type="compositionally biased region" description="Polar residues" evidence="1">
    <location>
        <begin position="39"/>
        <end position="58"/>
    </location>
</feature>
<dbReference type="KEGG" id="tet:TTHERM_00723240"/>
<dbReference type="InParanoid" id="I7MFQ8"/>
<gene>
    <name evidence="2" type="ORF">TTHERM_00723240</name>
</gene>
<dbReference type="GeneID" id="7833918"/>
<feature type="region of interest" description="Disordered" evidence="1">
    <location>
        <begin position="433"/>
        <end position="496"/>
    </location>
</feature>
<sequence length="884" mass="99646">MLKNIQDNNTMISPQPLLTKNQLYTNSSNSNLTSNSNSEPSFFNTSKQTTQSYQQVGSQQKNYEKPSILIASEVNSQQAIGAILDLKQSAKSIGDTLIYIFSQFIDHISSTGTSVDFDFIKSQWNMLKTHLQPFNQQKITEYFKQTNNSSRNQSYHSSYRNLSEQVSNIDSNLNLMNYNNDTSLDTAIPPKSMPTSTRNKQQSANTQNPQENVSNPNEMAKAFITVQNTNTSHKPNLFLNNCQSPSAPSLIPQTISSHTPPPVNTSQYQIQSQNCVKSVSSQPLISNLLQYNQGCRDDAISPSYTITSVSRCNSFTTTNYPQVSNFEISTAFNNINQNNDTNTCTSIQNNQFQNEVKKENMQGQPLLQQQTISITSRSKKDGNWSQYKAVPISTFKLDVPRMNKHMHQNSQNNSQGIQSQTSIVCNENELQQQVSDLSQTPVTQNQPNSTFKRGNSQYEKRMQSSQTNFQQHHTFLQQQRESLARQTSQSQEKSSITKLMYDSKSQTLVQVNSSDSHRQNLQINEFNQQKVQNNNQISPKQIKKQQLQQLSQQSLTSNQNLNSNFSSINFLTNPINQSQQNQGISVHSSSSLSQKAFNQILQQQQISAITSSTHQNIQNKPLQGITLLANNSLNQQLQSSQRAQLNQSNSKTIVNNSQNTYTNLHSSQEESTKENDRYAYYVSKENEISKENLDNKFFESTKINQSAGKVYQKSSQSKVINLNSYQVPSQYGQKQNFENCISPIKGQQQSKSFNTKHLFQSPTISIQSLNGRGVNADSNYGKTSYRMKTESDAKVKSGSTTEQILSTQATNDRIQDLNNLTGVQSQRSNIKYTLSSQTSIPSSTQIPGQQEVVNFQANQLKSKILNLISVYQENNQIINSLSFK</sequence>
<organism evidence="2 3">
    <name type="scientific">Tetrahymena thermophila (strain SB210)</name>
    <dbReference type="NCBI Taxonomy" id="312017"/>
    <lineage>
        <taxon>Eukaryota</taxon>
        <taxon>Sar</taxon>
        <taxon>Alveolata</taxon>
        <taxon>Ciliophora</taxon>
        <taxon>Intramacronucleata</taxon>
        <taxon>Oligohymenophorea</taxon>
        <taxon>Hymenostomatida</taxon>
        <taxon>Tetrahymenina</taxon>
        <taxon>Tetrahymenidae</taxon>
        <taxon>Tetrahymena</taxon>
    </lineage>
</organism>
<dbReference type="AlphaFoldDB" id="I7MFQ8"/>
<feature type="region of interest" description="Disordered" evidence="1">
    <location>
        <begin position="26"/>
        <end position="58"/>
    </location>
</feature>
<feature type="compositionally biased region" description="Polar residues" evidence="1">
    <location>
        <begin position="193"/>
        <end position="214"/>
    </location>
</feature>
<evidence type="ECO:0000313" key="3">
    <source>
        <dbReference type="Proteomes" id="UP000009168"/>
    </source>
</evidence>
<dbReference type="Proteomes" id="UP000009168">
    <property type="component" value="Unassembled WGS sequence"/>
</dbReference>
<name>I7MFQ8_TETTS</name>
<reference evidence="3" key="1">
    <citation type="journal article" date="2006" name="PLoS Biol.">
        <title>Macronuclear genome sequence of the ciliate Tetrahymena thermophila, a model eukaryote.</title>
        <authorList>
            <person name="Eisen J.A."/>
            <person name="Coyne R.S."/>
            <person name="Wu M."/>
            <person name="Wu D."/>
            <person name="Thiagarajan M."/>
            <person name="Wortman J.R."/>
            <person name="Badger J.H."/>
            <person name="Ren Q."/>
            <person name="Amedeo P."/>
            <person name="Jones K.M."/>
            <person name="Tallon L.J."/>
            <person name="Delcher A.L."/>
            <person name="Salzberg S.L."/>
            <person name="Silva J.C."/>
            <person name="Haas B.J."/>
            <person name="Majoros W.H."/>
            <person name="Farzad M."/>
            <person name="Carlton J.M."/>
            <person name="Smith R.K. Jr."/>
            <person name="Garg J."/>
            <person name="Pearlman R.E."/>
            <person name="Karrer K.M."/>
            <person name="Sun L."/>
            <person name="Manning G."/>
            <person name="Elde N.C."/>
            <person name="Turkewitz A.P."/>
            <person name="Asai D.J."/>
            <person name="Wilkes D.E."/>
            <person name="Wang Y."/>
            <person name="Cai H."/>
            <person name="Collins K."/>
            <person name="Stewart B.A."/>
            <person name="Lee S.R."/>
            <person name="Wilamowska K."/>
            <person name="Weinberg Z."/>
            <person name="Ruzzo W.L."/>
            <person name="Wloga D."/>
            <person name="Gaertig J."/>
            <person name="Frankel J."/>
            <person name="Tsao C.-C."/>
            <person name="Gorovsky M.A."/>
            <person name="Keeling P.J."/>
            <person name="Waller R.F."/>
            <person name="Patron N.J."/>
            <person name="Cherry J.M."/>
            <person name="Stover N.A."/>
            <person name="Krieger C.J."/>
            <person name="del Toro C."/>
            <person name="Ryder H.F."/>
            <person name="Williamson S.C."/>
            <person name="Barbeau R.A."/>
            <person name="Hamilton E.P."/>
            <person name="Orias E."/>
        </authorList>
    </citation>
    <scope>NUCLEOTIDE SEQUENCE [LARGE SCALE GENOMIC DNA]</scope>
    <source>
        <strain evidence="3">SB210</strain>
    </source>
</reference>
<keyword evidence="3" id="KW-1185">Reference proteome</keyword>